<keyword evidence="2" id="KW-0472">Membrane</keyword>
<keyword evidence="4" id="KW-0560">Oxidoreductase</keyword>
<reference evidence="4 5" key="1">
    <citation type="submission" date="2019-02" db="EMBL/GenBank/DDBJ databases">
        <authorList>
            <person name="Khodamoradi S."/>
            <person name="Hahnke R.L."/>
            <person name="Kaempfer P."/>
            <person name="Schumann P."/>
            <person name="Rohde M."/>
            <person name="Steinert M."/>
            <person name="Luzhetskyy A."/>
            <person name="Wink J."/>
            <person name="Ruckert C."/>
        </authorList>
    </citation>
    <scope>NUCLEOTIDE SEQUENCE [LARGE SCALE GENOMIC DNA]</scope>
    <source>
        <strain evidence="4 5">M2</strain>
    </source>
</reference>
<feature type="domain" description="Oxidoreductase molybdopterin-binding" evidence="3">
    <location>
        <begin position="324"/>
        <end position="472"/>
    </location>
</feature>
<proteinExistence type="predicted"/>
<protein>
    <submittedName>
        <fullName evidence="4">Sulfoxide reductase catalytic subunit YedY</fullName>
        <ecNumber evidence="4">1.8.-.-</ecNumber>
    </submittedName>
</protein>
<name>A0A4P6PXZ3_9ACTN</name>
<evidence type="ECO:0000256" key="2">
    <source>
        <dbReference type="SAM" id="Phobius"/>
    </source>
</evidence>
<dbReference type="KEGG" id="strr:EKD16_06450"/>
<dbReference type="EC" id="1.8.-.-" evidence="4"/>
<sequence length="598" mass="61812" precursor="true">MSPRSARRRRHAAGALAGLLAGGTALGVGELVAGVMGTASPVIGVGGAVVDNSPSWAKDLAIALFGVYDKAALLVGMYAVIALLALALGAAAVRRGYVGYIGFALFAAAGVLAVTARRADEPFAVVPVVAGALAGEAALLLLLRRAAEAAPVEQAAPVRDLRGGGGAVPGSEGRGGIRNGLAEGAPQTGTADGGGARQDGSAGAAASAAAGGPSGEGDPRDQAASTAPGGLQGLQQPERPDGDRASRRRFLITSAGVLAVAAGSGGIGRYLATGAGVVEKRSALSLPSAAEPLPPLPEGVDLDIAGLSPFSTPNSDFYRIDTALTVPRVDPDQWRLRIHGMVDNPVELDYDALLRRRLVETDTTLTCVSNQIGGELVSNSRWLGVRLDDLLREAGVHSGADQILSTSQDGWTCGTPTETVLDGRDAILAIAMHGEPLPLEHGFPVRMVVPGLYGFVSATKWVTDIRLTRFADASAYWAERGWAVRAPIKTMSRIDVPGPLEQVQAGAATVAGVAWAQQRGIEAVEVRVDEGAWREAELAEVPGIDTWVQWSAEFDLSPGRHTFEVRATDNTGYTQTSRRAEPIPDGATGWHSVQITAE</sequence>
<dbReference type="InterPro" id="IPR000572">
    <property type="entry name" value="OxRdtase_Mopterin-bd_dom"/>
</dbReference>
<feature type="transmembrane region" description="Helical" evidence="2">
    <location>
        <begin position="71"/>
        <end position="90"/>
    </location>
</feature>
<dbReference type="Gene3D" id="3.90.420.10">
    <property type="entry name" value="Oxidoreductase, molybdopterin-binding domain"/>
    <property type="match status" value="1"/>
</dbReference>
<organism evidence="4 5">
    <name type="scientific">Streptomonospora litoralis</name>
    <dbReference type="NCBI Taxonomy" id="2498135"/>
    <lineage>
        <taxon>Bacteria</taxon>
        <taxon>Bacillati</taxon>
        <taxon>Actinomycetota</taxon>
        <taxon>Actinomycetes</taxon>
        <taxon>Streptosporangiales</taxon>
        <taxon>Nocardiopsidaceae</taxon>
        <taxon>Streptomonospora</taxon>
    </lineage>
</organism>
<dbReference type="AlphaFoldDB" id="A0A4P6PXZ3"/>
<gene>
    <name evidence="4" type="primary">yedY1</name>
    <name evidence="4" type="ORF">EKD16_06450</name>
</gene>
<dbReference type="GO" id="GO:0020037">
    <property type="term" value="F:heme binding"/>
    <property type="evidence" value="ECO:0007669"/>
    <property type="project" value="TreeGrafter"/>
</dbReference>
<dbReference type="Pfam" id="PF00174">
    <property type="entry name" value="Oxidored_molyb"/>
    <property type="match status" value="1"/>
</dbReference>
<dbReference type="Gene3D" id="2.60.40.650">
    <property type="match status" value="1"/>
</dbReference>
<dbReference type="SUPFAM" id="SSF56524">
    <property type="entry name" value="Oxidoreductase molybdopterin-binding domain"/>
    <property type="match status" value="1"/>
</dbReference>
<dbReference type="InterPro" id="IPR036374">
    <property type="entry name" value="OxRdtase_Mopterin-bd_sf"/>
</dbReference>
<evidence type="ECO:0000313" key="4">
    <source>
        <dbReference type="EMBL" id="QBI53088.1"/>
    </source>
</evidence>
<feature type="compositionally biased region" description="Gly residues" evidence="1">
    <location>
        <begin position="163"/>
        <end position="178"/>
    </location>
</feature>
<dbReference type="InterPro" id="IPR014756">
    <property type="entry name" value="Ig_E-set"/>
</dbReference>
<dbReference type="EMBL" id="CP036455">
    <property type="protein sequence ID" value="QBI53088.1"/>
    <property type="molecule type" value="Genomic_DNA"/>
</dbReference>
<dbReference type="PANTHER" id="PTHR19372:SF7">
    <property type="entry name" value="SULFITE OXIDASE, MITOCHONDRIAL"/>
    <property type="match status" value="1"/>
</dbReference>
<dbReference type="SUPFAM" id="SSF81296">
    <property type="entry name" value="E set domains"/>
    <property type="match status" value="1"/>
</dbReference>
<dbReference type="PANTHER" id="PTHR19372">
    <property type="entry name" value="SULFITE REDUCTASE"/>
    <property type="match status" value="1"/>
</dbReference>
<dbReference type="GO" id="GO:0008482">
    <property type="term" value="F:sulfite oxidase activity"/>
    <property type="evidence" value="ECO:0007669"/>
    <property type="project" value="TreeGrafter"/>
</dbReference>
<feature type="compositionally biased region" description="Low complexity" evidence="1">
    <location>
        <begin position="198"/>
        <end position="211"/>
    </location>
</feature>
<evidence type="ECO:0000313" key="5">
    <source>
        <dbReference type="Proteomes" id="UP000292235"/>
    </source>
</evidence>
<evidence type="ECO:0000259" key="3">
    <source>
        <dbReference type="Pfam" id="PF00174"/>
    </source>
</evidence>
<keyword evidence="2" id="KW-0812">Transmembrane</keyword>
<dbReference type="GO" id="GO:0006790">
    <property type="term" value="P:sulfur compound metabolic process"/>
    <property type="evidence" value="ECO:0007669"/>
    <property type="project" value="TreeGrafter"/>
</dbReference>
<feature type="transmembrane region" description="Helical" evidence="2">
    <location>
        <begin position="97"/>
        <end position="116"/>
    </location>
</feature>
<feature type="region of interest" description="Disordered" evidence="1">
    <location>
        <begin position="160"/>
        <end position="245"/>
    </location>
</feature>
<keyword evidence="2" id="KW-1133">Transmembrane helix</keyword>
<accession>A0A4P6PXZ3</accession>
<keyword evidence="5" id="KW-1185">Reference proteome</keyword>
<feature type="transmembrane region" description="Helical" evidence="2">
    <location>
        <begin position="250"/>
        <end position="272"/>
    </location>
</feature>
<feature type="transmembrane region" description="Helical" evidence="2">
    <location>
        <begin position="122"/>
        <end position="143"/>
    </location>
</feature>
<dbReference type="Proteomes" id="UP000292235">
    <property type="component" value="Chromosome"/>
</dbReference>
<dbReference type="GO" id="GO:0043546">
    <property type="term" value="F:molybdopterin cofactor binding"/>
    <property type="evidence" value="ECO:0007669"/>
    <property type="project" value="TreeGrafter"/>
</dbReference>
<evidence type="ECO:0000256" key="1">
    <source>
        <dbReference type="SAM" id="MobiDB-lite"/>
    </source>
</evidence>